<name>A0A1Y4N6C9_9FIRM</name>
<sequence>MYQKTNFCQEDSQVYVPEDLQIKLKMCKSTVYEFLKHVYEDGEPFRVIKIGKLYRIPKKSFDEWLG</sequence>
<organism evidence="1 2">
    <name type="scientific">Anaerotruncus colihominis</name>
    <dbReference type="NCBI Taxonomy" id="169435"/>
    <lineage>
        <taxon>Bacteria</taxon>
        <taxon>Bacillati</taxon>
        <taxon>Bacillota</taxon>
        <taxon>Clostridia</taxon>
        <taxon>Eubacteriales</taxon>
        <taxon>Oscillospiraceae</taxon>
        <taxon>Anaerotruncus</taxon>
    </lineage>
</organism>
<evidence type="ECO:0000313" key="2">
    <source>
        <dbReference type="Proteomes" id="UP000196386"/>
    </source>
</evidence>
<proteinExistence type="predicted"/>
<accession>A0A1Y4N6C9</accession>
<protein>
    <submittedName>
        <fullName evidence="1">DNA-binding protein</fullName>
    </submittedName>
</protein>
<reference evidence="2" key="1">
    <citation type="submission" date="2017-04" db="EMBL/GenBank/DDBJ databases">
        <title>Function of individual gut microbiota members based on whole genome sequencing of pure cultures obtained from chicken caecum.</title>
        <authorList>
            <person name="Medvecky M."/>
            <person name="Cejkova D."/>
            <person name="Polansky O."/>
            <person name="Karasova D."/>
            <person name="Kubasova T."/>
            <person name="Cizek A."/>
            <person name="Rychlik I."/>
        </authorList>
    </citation>
    <scope>NUCLEOTIDE SEQUENCE [LARGE SCALE GENOMIC DNA]</scope>
    <source>
        <strain evidence="2">An175</strain>
    </source>
</reference>
<dbReference type="RefSeq" id="WP_087299619.1">
    <property type="nucleotide sequence ID" value="NZ_NFKP01000003.1"/>
</dbReference>
<evidence type="ECO:0000313" key="1">
    <source>
        <dbReference type="EMBL" id="OUP70554.1"/>
    </source>
</evidence>
<keyword evidence="1" id="KW-0238">DNA-binding</keyword>
<dbReference type="AlphaFoldDB" id="A0A1Y4N6C9"/>
<dbReference type="EMBL" id="NFKP01000003">
    <property type="protein sequence ID" value="OUP70554.1"/>
    <property type="molecule type" value="Genomic_DNA"/>
</dbReference>
<dbReference type="GO" id="GO:0003677">
    <property type="term" value="F:DNA binding"/>
    <property type="evidence" value="ECO:0007669"/>
    <property type="project" value="UniProtKB-KW"/>
</dbReference>
<gene>
    <name evidence="1" type="ORF">B5F11_03705</name>
</gene>
<dbReference type="Proteomes" id="UP000196386">
    <property type="component" value="Unassembled WGS sequence"/>
</dbReference>
<comment type="caution">
    <text evidence="1">The sequence shown here is derived from an EMBL/GenBank/DDBJ whole genome shotgun (WGS) entry which is preliminary data.</text>
</comment>